<gene>
    <name evidence="3" type="ORF">Tci_028799</name>
</gene>
<evidence type="ECO:0000256" key="1">
    <source>
        <dbReference type="SAM" id="MobiDB-lite"/>
    </source>
</evidence>
<dbReference type="EMBL" id="BKCJ010003728">
    <property type="protein sequence ID" value="GEU56821.1"/>
    <property type="molecule type" value="Genomic_DNA"/>
</dbReference>
<sequence>MFDEYLEPPRVERPVYHATSVLVPVILAGTPSSTTIDQDAPSVSHSLSSSALQSPCSHHGVTSRSTSIEDNHLAPVNNDPFINVFALKPSSKASSSGDEEVYVSQPEGFVDPDHPTHVYRLKKALYGLKQAPRACMVGSLMYLTASRPDLVFAVYKMADENVLAPAPTRSDAQILPFAAWVPIRKRNFVLELQKKQNNPIFQISMDILQNTNFFRADALEITPIDQAHQFVSPSSGDEIMDFANELGYTEVIHFVSRMAVINLIHNIHQISTSSFHLAEEDLRLGTHHTTNTSYYSAYLEIVAKHNRIITAEKKGNKKPLTTKQPKPKPVIEKSSKPAHVPKPKATKEKPTKPSLAKPSKMGKVLKASKGKSSLQLIDEEEPSQPEPEHQGKGDEYDVKRAIQMSLESLQARSQAHVGGRRTPTTEEGSTGPSAQPHDDASANIVRESPSPADAETGADSDKTTSGGDTEILQIDEDQRKDVDNQVNLEENTGELDQVQAGSDPGKTHESRPPPEKEFMKEDQARPDPVVSRVALSGPNPEPTHEEFMATVYPDVHGILKLPVDKHVILEEPLSSSGTLSSMKNLDDAYTFGD</sequence>
<dbReference type="InterPro" id="IPR013103">
    <property type="entry name" value="RVT_2"/>
</dbReference>
<organism evidence="3">
    <name type="scientific">Tanacetum cinerariifolium</name>
    <name type="common">Dalmatian daisy</name>
    <name type="synonym">Chrysanthemum cinerariifolium</name>
    <dbReference type="NCBI Taxonomy" id="118510"/>
    <lineage>
        <taxon>Eukaryota</taxon>
        <taxon>Viridiplantae</taxon>
        <taxon>Streptophyta</taxon>
        <taxon>Embryophyta</taxon>
        <taxon>Tracheophyta</taxon>
        <taxon>Spermatophyta</taxon>
        <taxon>Magnoliopsida</taxon>
        <taxon>eudicotyledons</taxon>
        <taxon>Gunneridae</taxon>
        <taxon>Pentapetalae</taxon>
        <taxon>asterids</taxon>
        <taxon>campanulids</taxon>
        <taxon>Asterales</taxon>
        <taxon>Asteraceae</taxon>
        <taxon>Asteroideae</taxon>
        <taxon>Anthemideae</taxon>
        <taxon>Anthemidinae</taxon>
        <taxon>Tanacetum</taxon>
    </lineage>
</organism>
<feature type="compositionally biased region" description="Low complexity" evidence="1">
    <location>
        <begin position="40"/>
        <end position="58"/>
    </location>
</feature>
<reference evidence="3" key="1">
    <citation type="journal article" date="2019" name="Sci. Rep.">
        <title>Draft genome of Tanacetum cinerariifolium, the natural source of mosquito coil.</title>
        <authorList>
            <person name="Yamashiro T."/>
            <person name="Shiraishi A."/>
            <person name="Satake H."/>
            <person name="Nakayama K."/>
        </authorList>
    </citation>
    <scope>NUCLEOTIDE SEQUENCE</scope>
</reference>
<name>A0A6L2L4Q2_TANCI</name>
<dbReference type="Pfam" id="PF07727">
    <property type="entry name" value="RVT_2"/>
    <property type="match status" value="1"/>
</dbReference>
<evidence type="ECO:0000313" key="3">
    <source>
        <dbReference type="EMBL" id="GEU56821.1"/>
    </source>
</evidence>
<feature type="region of interest" description="Disordered" evidence="1">
    <location>
        <begin position="35"/>
        <end position="64"/>
    </location>
</feature>
<comment type="caution">
    <text evidence="3">The sequence shown here is derived from an EMBL/GenBank/DDBJ whole genome shotgun (WGS) entry which is preliminary data.</text>
</comment>
<protein>
    <submittedName>
        <fullName evidence="3">Putative Gag-Pol polyprotein</fullName>
    </submittedName>
</protein>
<feature type="compositionally biased region" description="Basic and acidic residues" evidence="1">
    <location>
        <begin position="386"/>
        <end position="400"/>
    </location>
</feature>
<proteinExistence type="predicted"/>
<feature type="domain" description="Reverse transcriptase Ty1/copia-type" evidence="2">
    <location>
        <begin position="98"/>
        <end position="135"/>
    </location>
</feature>
<dbReference type="AlphaFoldDB" id="A0A6L2L4Q2"/>
<accession>A0A6L2L4Q2</accession>
<evidence type="ECO:0000259" key="2">
    <source>
        <dbReference type="Pfam" id="PF07727"/>
    </source>
</evidence>
<feature type="region of interest" description="Disordered" evidence="1">
    <location>
        <begin position="312"/>
        <end position="545"/>
    </location>
</feature>
<feature type="compositionally biased region" description="Basic and acidic residues" evidence="1">
    <location>
        <begin position="505"/>
        <end position="525"/>
    </location>
</feature>